<keyword evidence="8" id="KW-0732">Signal</keyword>
<keyword evidence="11" id="KW-1185">Reference proteome</keyword>
<protein>
    <submittedName>
        <fullName evidence="10">SusC/RagA family TonB-linked outer membrane protein</fullName>
    </submittedName>
</protein>
<evidence type="ECO:0000256" key="8">
    <source>
        <dbReference type="SAM" id="SignalP"/>
    </source>
</evidence>
<dbReference type="RefSeq" id="WP_188457103.1">
    <property type="nucleotide sequence ID" value="NZ_BMGM01000001.1"/>
</dbReference>
<evidence type="ECO:0000256" key="4">
    <source>
        <dbReference type="ARBA" id="ARBA00022692"/>
    </source>
</evidence>
<evidence type="ECO:0000313" key="11">
    <source>
        <dbReference type="Proteomes" id="UP000599179"/>
    </source>
</evidence>
<dbReference type="SUPFAM" id="SSF49464">
    <property type="entry name" value="Carboxypeptidase regulatory domain-like"/>
    <property type="match status" value="1"/>
</dbReference>
<evidence type="ECO:0000256" key="7">
    <source>
        <dbReference type="PROSITE-ProRule" id="PRU01360"/>
    </source>
</evidence>
<evidence type="ECO:0000256" key="5">
    <source>
        <dbReference type="ARBA" id="ARBA00023136"/>
    </source>
</evidence>
<name>A0ABQ1SEM0_9FLAO</name>
<dbReference type="Proteomes" id="UP000599179">
    <property type="component" value="Unassembled WGS sequence"/>
</dbReference>
<reference evidence="11" key="1">
    <citation type="journal article" date="2019" name="Int. J. Syst. Evol. Microbiol.">
        <title>The Global Catalogue of Microorganisms (GCM) 10K type strain sequencing project: providing services to taxonomists for standard genome sequencing and annotation.</title>
        <authorList>
            <consortium name="The Broad Institute Genomics Platform"/>
            <consortium name="The Broad Institute Genome Sequencing Center for Infectious Disease"/>
            <person name="Wu L."/>
            <person name="Ma J."/>
        </authorList>
    </citation>
    <scope>NUCLEOTIDE SEQUENCE [LARGE SCALE GENOMIC DNA]</scope>
    <source>
        <strain evidence="11">CGMCC 1.12931</strain>
    </source>
</reference>
<keyword evidence="3 7" id="KW-1134">Transmembrane beta strand</keyword>
<dbReference type="InterPro" id="IPR012910">
    <property type="entry name" value="Plug_dom"/>
</dbReference>
<dbReference type="InterPro" id="IPR008969">
    <property type="entry name" value="CarboxyPept-like_regulatory"/>
</dbReference>
<dbReference type="NCBIfam" id="TIGR04056">
    <property type="entry name" value="OMP_RagA_SusC"/>
    <property type="match status" value="1"/>
</dbReference>
<organism evidence="10 11">
    <name type="scientific">Psychroflexus planctonicus</name>
    <dbReference type="NCBI Taxonomy" id="1526575"/>
    <lineage>
        <taxon>Bacteria</taxon>
        <taxon>Pseudomonadati</taxon>
        <taxon>Bacteroidota</taxon>
        <taxon>Flavobacteriia</taxon>
        <taxon>Flavobacteriales</taxon>
        <taxon>Flavobacteriaceae</taxon>
        <taxon>Psychroflexus</taxon>
    </lineage>
</organism>
<feature type="domain" description="TonB-dependent receptor plug" evidence="9">
    <location>
        <begin position="116"/>
        <end position="221"/>
    </location>
</feature>
<comment type="subcellular location">
    <subcellularLocation>
        <location evidence="1 7">Cell outer membrane</location>
        <topology evidence="1 7">Multi-pass membrane protein</topology>
    </subcellularLocation>
</comment>
<feature type="chain" id="PRO_5046219211" evidence="8">
    <location>
        <begin position="23"/>
        <end position="1068"/>
    </location>
</feature>
<proteinExistence type="inferred from homology"/>
<dbReference type="InterPro" id="IPR039426">
    <property type="entry name" value="TonB-dep_rcpt-like"/>
</dbReference>
<evidence type="ECO:0000313" key="10">
    <source>
        <dbReference type="EMBL" id="GGE23967.1"/>
    </source>
</evidence>
<dbReference type="Gene3D" id="2.170.130.10">
    <property type="entry name" value="TonB-dependent receptor, plug domain"/>
    <property type="match status" value="1"/>
</dbReference>
<dbReference type="InterPro" id="IPR036942">
    <property type="entry name" value="Beta-barrel_TonB_sf"/>
</dbReference>
<dbReference type="PROSITE" id="PS52016">
    <property type="entry name" value="TONB_DEPENDENT_REC_3"/>
    <property type="match status" value="1"/>
</dbReference>
<dbReference type="InterPro" id="IPR023997">
    <property type="entry name" value="TonB-dep_OMP_SusC/RagA_CS"/>
</dbReference>
<dbReference type="InterPro" id="IPR037066">
    <property type="entry name" value="Plug_dom_sf"/>
</dbReference>
<evidence type="ECO:0000256" key="1">
    <source>
        <dbReference type="ARBA" id="ARBA00004571"/>
    </source>
</evidence>
<keyword evidence="4 7" id="KW-0812">Transmembrane</keyword>
<dbReference type="EMBL" id="BMGM01000001">
    <property type="protein sequence ID" value="GGE23967.1"/>
    <property type="molecule type" value="Genomic_DNA"/>
</dbReference>
<comment type="caution">
    <text evidence="10">The sequence shown here is derived from an EMBL/GenBank/DDBJ whole genome shotgun (WGS) entry which is preliminary data.</text>
</comment>
<keyword evidence="2 7" id="KW-0813">Transport</keyword>
<evidence type="ECO:0000256" key="6">
    <source>
        <dbReference type="ARBA" id="ARBA00023237"/>
    </source>
</evidence>
<evidence type="ECO:0000259" key="9">
    <source>
        <dbReference type="Pfam" id="PF07715"/>
    </source>
</evidence>
<sequence>MKTKFNVMLTLLLAFVVQISFAQEKTVSGTVTDDSDIPLPGVSVSVEGTDRGTQTDFNGEYSIQASTSEILVFEYIGLKTVKMTVGDQSEINVSLEPGEELDEVLVVGYGTSTKESFVGSAKQVSGETLSSKNFSNISQSLAGEAAGVTVINTSGQPGTTSLVRIRGFGSVNGNRAPLYVVDGVPFSGSINSINPNDIKNTVILKDATATAIYGSRGANGVILIETKSGSSEQDFIEVDLRSGINTQMIPRYDVMRSPEEYIGTVWEGLYNRGIANGLSEGLALDQANNQLFSDNVVPAGYNMWQEDDVSQLIDPATRMVREGIERKYTPKRYADEAFSSSIRNEANLRLGGGTQKTRYFLSAGLLDDEGYAINTGYKRYTTRANVQSNIKDFLDVQANIGYAYSETIQNGQTDGAENLFEFADKMAPIFPVYLRDDDGNLVADPIFGGSQLDYGTPSGFRARPNANLLNPIGSALYDFAGNDRHEVNGSFKVDVKITDYLKFETSFGAQYSNTIARNALNPFYGTAEEQGGELTLSNQQRLTTNALQLLRFNKRFGDHSFEALVAHESNTFDFNIHSSRKALAVIPDLYELSNYLENLRQPFGYTTRRSLESYFGQVNYNYDQKYFFSGSVRRDGSSRFANDKWDTFGSVGASWVMSKEDFLFDNEYVDFLKVKTSWGITGDEAGVGFYTGLDTYNPVNLGGNYAFSIRNVQDPDLTWETAYMFQTGVESSLFGFLDVNLDYYIKDTQNLIFARRLPLSTGVSTVTVNDGVLRNKGFEFDIAAQVVETQDFGLSVSLNGETFQNELTTMPIDPETGEPALLNRNGRFGYADGGSIYDYYMREYAGVDPADGAPMWYQYYDANNPNEFIQSMTPYLDENPDAVVERRVTKSYSEATDKFVGKSAIPDVRGAFRINARYKNFTLSTQFTYQVGGYGYDSQYSELMSDRFGAAGNNFHTDMRDRWQQPGDITSVPRLADALDANAASTSTRFLTKTDYLALNNFSVSYNFPKDIIESVGMSGLNLYLTGDNIFVSSVREGFLPNTSQSGFSGRALYAPLTSFTLGVNVKF</sequence>
<dbReference type="Gene3D" id="2.40.170.20">
    <property type="entry name" value="TonB-dependent receptor, beta-barrel domain"/>
    <property type="match status" value="1"/>
</dbReference>
<feature type="signal peptide" evidence="8">
    <location>
        <begin position="1"/>
        <end position="22"/>
    </location>
</feature>
<dbReference type="Gene3D" id="2.60.40.1120">
    <property type="entry name" value="Carboxypeptidase-like, regulatory domain"/>
    <property type="match status" value="1"/>
</dbReference>
<accession>A0ABQ1SEM0</accession>
<keyword evidence="5 7" id="KW-0472">Membrane</keyword>
<keyword evidence="6 7" id="KW-0998">Cell outer membrane</keyword>
<evidence type="ECO:0000256" key="3">
    <source>
        <dbReference type="ARBA" id="ARBA00022452"/>
    </source>
</evidence>
<dbReference type="InterPro" id="IPR023996">
    <property type="entry name" value="TonB-dep_OMP_SusC/RagA"/>
</dbReference>
<dbReference type="Pfam" id="PF13715">
    <property type="entry name" value="CarbopepD_reg_2"/>
    <property type="match status" value="1"/>
</dbReference>
<dbReference type="Pfam" id="PF07715">
    <property type="entry name" value="Plug"/>
    <property type="match status" value="1"/>
</dbReference>
<comment type="similarity">
    <text evidence="7">Belongs to the TonB-dependent receptor family.</text>
</comment>
<evidence type="ECO:0000256" key="2">
    <source>
        <dbReference type="ARBA" id="ARBA00022448"/>
    </source>
</evidence>
<dbReference type="NCBIfam" id="TIGR04057">
    <property type="entry name" value="SusC_RagA_signa"/>
    <property type="match status" value="1"/>
</dbReference>
<dbReference type="SUPFAM" id="SSF56935">
    <property type="entry name" value="Porins"/>
    <property type="match status" value="1"/>
</dbReference>
<gene>
    <name evidence="10" type="ORF">GCM10010832_00830</name>
</gene>